<dbReference type="Pfam" id="PF09963">
    <property type="entry name" value="DUF2197"/>
    <property type="match status" value="1"/>
</dbReference>
<evidence type="ECO:0000313" key="1">
    <source>
        <dbReference type="EMBL" id="MDN4608984.1"/>
    </source>
</evidence>
<gene>
    <name evidence="1" type="ORF">P5G49_16095</name>
</gene>
<organism evidence="1 2">
    <name type="scientific">Sporosarcina highlanderae</name>
    <dbReference type="NCBI Taxonomy" id="3035916"/>
    <lineage>
        <taxon>Bacteria</taxon>
        <taxon>Bacillati</taxon>
        <taxon>Bacillota</taxon>
        <taxon>Bacilli</taxon>
        <taxon>Bacillales</taxon>
        <taxon>Caryophanaceae</taxon>
        <taxon>Sporosarcina</taxon>
    </lineage>
</organism>
<dbReference type="InterPro" id="IPR019241">
    <property type="entry name" value="DUF2197"/>
</dbReference>
<evidence type="ECO:0000313" key="2">
    <source>
        <dbReference type="Proteomes" id="UP001175097"/>
    </source>
</evidence>
<reference evidence="1" key="1">
    <citation type="submission" date="2023-03" db="EMBL/GenBank/DDBJ databases">
        <title>MT1 and MT2 Draft Genomes of Novel Species.</title>
        <authorList>
            <person name="Venkateswaran K."/>
        </authorList>
    </citation>
    <scope>NUCLEOTIDE SEQUENCE</scope>
    <source>
        <strain evidence="1">F6_3S_P_2</strain>
    </source>
</reference>
<dbReference type="RefSeq" id="WP_301245466.1">
    <property type="nucleotide sequence ID" value="NZ_JAROCC010000017.1"/>
</dbReference>
<accession>A0ABT8JXX0</accession>
<dbReference type="EMBL" id="JAROCC010000017">
    <property type="protein sequence ID" value="MDN4608984.1"/>
    <property type="molecule type" value="Genomic_DNA"/>
</dbReference>
<comment type="caution">
    <text evidence="1">The sequence shown here is derived from an EMBL/GenBank/DDBJ whole genome shotgun (WGS) entry which is preliminary data.</text>
</comment>
<proteinExistence type="predicted"/>
<keyword evidence="2" id="KW-1185">Reference proteome</keyword>
<dbReference type="Proteomes" id="UP001175097">
    <property type="component" value="Unassembled WGS sequence"/>
</dbReference>
<name>A0ABT8JXX0_9BACL</name>
<protein>
    <submittedName>
        <fullName evidence="1">YlaI family protein</fullName>
    </submittedName>
</protein>
<sequence length="67" mass="7943">MRVKCVLCDEIGQLQDDIPLAKKLRNHPINTYMCDRCNERITEFTNMRVNSGKFKFYRSSHSAEDKF</sequence>